<proteinExistence type="predicted"/>
<dbReference type="InterPro" id="IPR008928">
    <property type="entry name" value="6-hairpin_glycosidase_sf"/>
</dbReference>
<sequence>MHPRRRAILLATPTLIAAEAADPWPRLGRRALAPILAAVTTADGPVLLRSWEVGRGGAFDRVHAETAYTYDNALAGLALLAAGERAAAWRVAEALRLAQSQDRHWQDGRLRNAYAAGRQYPDAPRSARPPGWWDGRWFEDAYQVGSAAGPVAFAILLWTKLGDPPFRAAAEAAGAWCATLRAERGFTGGTLGHEPNPTPLPWRSTEQNLDLAIAFARIGQRELAAHAEAFVRAMWDPREGRFLSGLAPDGTPNRHSALDANLWPLLAWPRAQQYRPALGWVQREHAVGDGFDFDRDRDGIWLEGTAQAALLLKRLGEDAAAARCAGAITQHMTREGWVRAASIPALTTGLETGITPGQADFHYPDRWHLGATAWAALAGLDASPFD</sequence>
<evidence type="ECO:0000313" key="2">
    <source>
        <dbReference type="Proteomes" id="UP001196870"/>
    </source>
</evidence>
<name>A0ABS5F9X6_9PROT</name>
<evidence type="ECO:0008006" key="3">
    <source>
        <dbReference type="Google" id="ProtNLM"/>
    </source>
</evidence>
<comment type="caution">
    <text evidence="1">The sequence shown here is derived from an EMBL/GenBank/DDBJ whole genome shotgun (WGS) entry which is preliminary data.</text>
</comment>
<organism evidence="1 2">
    <name type="scientific">Plastoroseomonas hellenica</name>
    <dbReference type="NCBI Taxonomy" id="2687306"/>
    <lineage>
        <taxon>Bacteria</taxon>
        <taxon>Pseudomonadati</taxon>
        <taxon>Pseudomonadota</taxon>
        <taxon>Alphaproteobacteria</taxon>
        <taxon>Acetobacterales</taxon>
        <taxon>Acetobacteraceae</taxon>
        <taxon>Plastoroseomonas</taxon>
    </lineage>
</organism>
<accession>A0ABS5F9X6</accession>
<dbReference type="SUPFAM" id="SSF48208">
    <property type="entry name" value="Six-hairpin glycosidases"/>
    <property type="match status" value="1"/>
</dbReference>
<dbReference type="EMBL" id="JAAGBB010000096">
    <property type="protein sequence ID" value="MBR0669296.1"/>
    <property type="molecule type" value="Genomic_DNA"/>
</dbReference>
<gene>
    <name evidence="1" type="ORF">GXW71_33410</name>
</gene>
<evidence type="ECO:0000313" key="1">
    <source>
        <dbReference type="EMBL" id="MBR0669296.1"/>
    </source>
</evidence>
<keyword evidence="2" id="KW-1185">Reference proteome</keyword>
<protein>
    <recommendedName>
        <fullName evidence="3">Cellulase</fullName>
    </recommendedName>
</protein>
<dbReference type="RefSeq" id="WP_211858194.1">
    <property type="nucleotide sequence ID" value="NZ_JAAGBB010000096.1"/>
</dbReference>
<dbReference type="Proteomes" id="UP001196870">
    <property type="component" value="Unassembled WGS sequence"/>
</dbReference>
<reference evidence="2" key="1">
    <citation type="journal article" date="2021" name="Syst. Appl. Microbiol.">
        <title>Roseomonas hellenica sp. nov., isolated from roots of wild-growing Alkanna tinctoria.</title>
        <authorList>
            <person name="Rat A."/>
            <person name="Naranjo H.D."/>
            <person name="Lebbe L."/>
            <person name="Cnockaert M."/>
            <person name="Krigas N."/>
            <person name="Grigoriadou K."/>
            <person name="Maloupa E."/>
            <person name="Willems A."/>
        </authorList>
    </citation>
    <scope>NUCLEOTIDE SEQUENCE [LARGE SCALE GENOMIC DNA]</scope>
    <source>
        <strain evidence="2">LMG 31523</strain>
    </source>
</reference>